<dbReference type="Proteomes" id="UP001238163">
    <property type="component" value="Unassembled WGS sequence"/>
</dbReference>
<reference evidence="2" key="1">
    <citation type="submission" date="2023-07" db="EMBL/GenBank/DDBJ databases">
        <title>Genomic Encyclopedia of Type Strains, Phase IV (KMG-IV): sequencing the most valuable type-strain genomes for metagenomic binning, comparative biology and taxonomic classification.</title>
        <authorList>
            <person name="Goeker M."/>
        </authorList>
    </citation>
    <scope>NUCLEOTIDE SEQUENCE</scope>
    <source>
        <strain evidence="2">DSM 24202</strain>
    </source>
</reference>
<dbReference type="RefSeq" id="WP_307265371.1">
    <property type="nucleotide sequence ID" value="NZ_JAUSVL010000001.1"/>
</dbReference>
<accession>A0AAE3VKR7</accession>
<evidence type="ECO:0000259" key="1">
    <source>
        <dbReference type="Pfam" id="PF13372"/>
    </source>
</evidence>
<dbReference type="Pfam" id="PF13372">
    <property type="entry name" value="Alginate_exp"/>
    <property type="match status" value="1"/>
</dbReference>
<protein>
    <recommendedName>
        <fullName evidence="1">Alginate export domain-containing protein</fullName>
    </recommendedName>
</protein>
<evidence type="ECO:0000313" key="2">
    <source>
        <dbReference type="EMBL" id="MDQ0291919.1"/>
    </source>
</evidence>
<dbReference type="InterPro" id="IPR025388">
    <property type="entry name" value="Alginate_export_dom"/>
</dbReference>
<dbReference type="InterPro" id="IPR053728">
    <property type="entry name" value="Alginate_Permeability_Chnl"/>
</dbReference>
<feature type="domain" description="Alginate export" evidence="1">
    <location>
        <begin position="35"/>
        <end position="437"/>
    </location>
</feature>
<sequence>MILPIRNVLTVAAALVLSLPVLADRVYDLDDGLKLSLGGDVRLRWEIIDRNVPRPNVHDDGPDIQYLRVRPRVWGSLELLDPHVKLNLRLTNRMHFTSSRPGDNENGAAHWEFPDEVVLDMANIELIDILGDNSCLKIGRQDLGFGYGMILSEGTPFDQGRTVYHDGITYRYTHEKHKVTLFSFYDSWKDHSVFINDQNRRLAIGDIFTAGAYYTYSHDPKLNLDLYYMYNDVDDDYPTQAINSWPTDSNLSLHTIGTRLFGQAMPQLGYSVEMAKQGGYNNLGEDNQGFMFDARITLSAPKDTPMKPAIGLEYMFLSGDRNDSGKNEGWFPLMSAAPLWGDDLLAIQYNGFWSNMHMASSELIFFPIEDLKVQIGAAFYQADTTKSTLATHDPTNDGDNIGMRLFAFAYYTVNKHLSFATEIAHFDPGDYHHNGHKSLWARFQTVLTF</sequence>
<dbReference type="AlphaFoldDB" id="A0AAE3VKR7"/>
<gene>
    <name evidence="2" type="ORF">J3R75_004026</name>
</gene>
<dbReference type="Gene3D" id="2.40.160.100">
    <property type="match status" value="1"/>
</dbReference>
<name>A0AAE3VKR7_9BACT</name>
<evidence type="ECO:0000313" key="3">
    <source>
        <dbReference type="Proteomes" id="UP001238163"/>
    </source>
</evidence>
<dbReference type="EMBL" id="JAUSVL010000001">
    <property type="protein sequence ID" value="MDQ0291919.1"/>
    <property type="molecule type" value="Genomic_DNA"/>
</dbReference>
<organism evidence="2 3">
    <name type="scientific">Oligosphaera ethanolica</name>
    <dbReference type="NCBI Taxonomy" id="760260"/>
    <lineage>
        <taxon>Bacteria</taxon>
        <taxon>Pseudomonadati</taxon>
        <taxon>Lentisphaerota</taxon>
        <taxon>Oligosphaeria</taxon>
        <taxon>Oligosphaerales</taxon>
        <taxon>Oligosphaeraceae</taxon>
        <taxon>Oligosphaera</taxon>
    </lineage>
</organism>
<keyword evidence="3" id="KW-1185">Reference proteome</keyword>
<comment type="caution">
    <text evidence="2">The sequence shown here is derived from an EMBL/GenBank/DDBJ whole genome shotgun (WGS) entry which is preliminary data.</text>
</comment>
<proteinExistence type="predicted"/>